<dbReference type="InterPro" id="IPR005368">
    <property type="entry name" value="UPF0175"/>
</dbReference>
<dbReference type="EMBL" id="FXTN01000001">
    <property type="protein sequence ID" value="SMO39756.1"/>
    <property type="molecule type" value="Genomic_DNA"/>
</dbReference>
<dbReference type="Pfam" id="PF03683">
    <property type="entry name" value="UPF0175"/>
    <property type="match status" value="1"/>
</dbReference>
<dbReference type="RefSeq" id="WP_142526623.1">
    <property type="nucleotide sequence ID" value="NZ_CBCSJO010000002.1"/>
</dbReference>
<proteinExistence type="predicted"/>
<organism evidence="1 2">
    <name type="scientific">Pedobacter westerhofensis</name>
    <dbReference type="NCBI Taxonomy" id="425512"/>
    <lineage>
        <taxon>Bacteria</taxon>
        <taxon>Pseudomonadati</taxon>
        <taxon>Bacteroidota</taxon>
        <taxon>Sphingobacteriia</taxon>
        <taxon>Sphingobacteriales</taxon>
        <taxon>Sphingobacteriaceae</taxon>
        <taxon>Pedobacter</taxon>
    </lineage>
</organism>
<name>A0A521AY69_9SPHI</name>
<reference evidence="1 2" key="1">
    <citation type="submission" date="2017-05" db="EMBL/GenBank/DDBJ databases">
        <authorList>
            <person name="Varghese N."/>
            <person name="Submissions S."/>
        </authorList>
    </citation>
    <scope>NUCLEOTIDE SEQUENCE [LARGE SCALE GENOMIC DNA]</scope>
    <source>
        <strain evidence="1 2">DSM 19036</strain>
    </source>
</reference>
<gene>
    <name evidence="1" type="ORF">SAMN06265348_101541</name>
</gene>
<evidence type="ECO:0000313" key="2">
    <source>
        <dbReference type="Proteomes" id="UP000320300"/>
    </source>
</evidence>
<evidence type="ECO:0000313" key="1">
    <source>
        <dbReference type="EMBL" id="SMO39756.1"/>
    </source>
</evidence>
<accession>A0A521AY69</accession>
<dbReference type="Proteomes" id="UP000320300">
    <property type="component" value="Unassembled WGS sequence"/>
</dbReference>
<sequence length="73" mass="8442">MTTMTLQVPDFLEADHQDTVRFIAAKLYESGKLSLGQSAEIAGMKKWYLSDILVQYDVHYLDQSLLEDLRSFR</sequence>
<protein>
    <submittedName>
        <fullName evidence="1">Uncharacterized protein</fullName>
    </submittedName>
</protein>
<keyword evidence="2" id="KW-1185">Reference proteome</keyword>
<dbReference type="AlphaFoldDB" id="A0A521AY69"/>
<dbReference type="OrthoDB" id="5771572at2"/>